<evidence type="ECO:0000256" key="6">
    <source>
        <dbReference type="PIRSR" id="PIRSR000337-1"/>
    </source>
</evidence>
<dbReference type="InterPro" id="IPR016215">
    <property type="entry name" value="NTA_MOA"/>
</dbReference>
<protein>
    <submittedName>
        <fullName evidence="8">Alkanesulfonate monooxygenase</fullName>
    </submittedName>
</protein>
<dbReference type="PANTHER" id="PTHR30011:SF16">
    <property type="entry name" value="C2H2 FINGER DOMAIN TRANSCRIPTION FACTOR (EUROFUNG)-RELATED"/>
    <property type="match status" value="1"/>
</dbReference>
<feature type="binding site" evidence="6">
    <location>
        <position position="109"/>
    </location>
    <ligand>
        <name>FMN</name>
        <dbReference type="ChEBI" id="CHEBI:58210"/>
    </ligand>
</feature>
<keyword evidence="9" id="KW-1185">Reference proteome</keyword>
<dbReference type="NCBIfam" id="TIGR03860">
    <property type="entry name" value="FMN_nitrolo"/>
    <property type="match status" value="1"/>
</dbReference>
<dbReference type="Pfam" id="PF00296">
    <property type="entry name" value="Bac_luciferase"/>
    <property type="match status" value="1"/>
</dbReference>
<name>A0A1H7Y1N9_9RHOB</name>
<dbReference type="PROSITE" id="PS51257">
    <property type="entry name" value="PROKAR_LIPOPROTEIN"/>
    <property type="match status" value="1"/>
</dbReference>
<feature type="binding site" evidence="6">
    <location>
        <position position="235"/>
    </location>
    <ligand>
        <name>FMN</name>
        <dbReference type="ChEBI" id="CHEBI:58210"/>
    </ligand>
</feature>
<evidence type="ECO:0000259" key="7">
    <source>
        <dbReference type="Pfam" id="PF00296"/>
    </source>
</evidence>
<keyword evidence="3" id="KW-0560">Oxidoreductase</keyword>
<evidence type="ECO:0000256" key="2">
    <source>
        <dbReference type="ARBA" id="ARBA00022643"/>
    </source>
</evidence>
<dbReference type="PIRSF" id="PIRSF000337">
    <property type="entry name" value="NTA_MOA"/>
    <property type="match status" value="1"/>
</dbReference>
<dbReference type="GO" id="GO:0016705">
    <property type="term" value="F:oxidoreductase activity, acting on paired donors, with incorporation or reduction of molecular oxygen"/>
    <property type="evidence" value="ECO:0007669"/>
    <property type="project" value="InterPro"/>
</dbReference>
<evidence type="ECO:0000313" key="8">
    <source>
        <dbReference type="EMBL" id="SEM39871.1"/>
    </source>
</evidence>
<evidence type="ECO:0000256" key="1">
    <source>
        <dbReference type="ARBA" id="ARBA00022630"/>
    </source>
</evidence>
<sequence>MAAEKLGKHILVNAFTMACVGHINHGQWTHLRDRSMDFNSLKYWTDLAKTLERGLFDAVFLADILGVYDVYGAGVEVTTREAVQFPVNDPLVLVSAMAAVTRHLGFGVTVNVNHEAPYTFARRISTLDHLTRGRIGWNIVTGYLDSAARAVGRKAQAGHDQRYDQADDYLEGLYKLWEGSWDDDAVIADKVARLYADPAKVRPVRHDGPFYQFEGYHLSQPSRQRTPVLFQAGTSGRGQLFAARHAECVFISAPDKAAARSAARAIRRAVADAGRDPSDVRILAGIAVIADRSEAAAREKLAEYRAASSPEAGLAHYSASLGIDFARYGLDDPIPFGQSNAIQSAAKIAESRGYTKRVLLDQLALGGRYPLAVGTPVQVADALESWIREGEIDGFNLTRIVTPESYTDFADLVVPELQTRGSYKTGYGEGSLRHRIFGKGDRLPVTHTAQGFRPAAPLLGAAE</sequence>
<dbReference type="RefSeq" id="WP_091294968.1">
    <property type="nucleotide sequence ID" value="NZ_FOCE01000001.1"/>
</dbReference>
<dbReference type="PANTHER" id="PTHR30011">
    <property type="entry name" value="ALKANESULFONATE MONOOXYGENASE-RELATED"/>
    <property type="match status" value="1"/>
</dbReference>
<dbReference type="GO" id="GO:0004497">
    <property type="term" value="F:monooxygenase activity"/>
    <property type="evidence" value="ECO:0007669"/>
    <property type="project" value="UniProtKB-KW"/>
</dbReference>
<evidence type="ECO:0000256" key="4">
    <source>
        <dbReference type="ARBA" id="ARBA00023033"/>
    </source>
</evidence>
<evidence type="ECO:0000256" key="3">
    <source>
        <dbReference type="ARBA" id="ARBA00023002"/>
    </source>
</evidence>
<proteinExistence type="inferred from homology"/>
<dbReference type="Proteomes" id="UP000198761">
    <property type="component" value="Unassembled WGS sequence"/>
</dbReference>
<dbReference type="EMBL" id="FOCE01000001">
    <property type="protein sequence ID" value="SEM39871.1"/>
    <property type="molecule type" value="Genomic_DNA"/>
</dbReference>
<dbReference type="AlphaFoldDB" id="A0A1H7Y1N9"/>
<dbReference type="OrthoDB" id="9779442at2"/>
<keyword evidence="4 8" id="KW-0503">Monooxygenase</keyword>
<keyword evidence="2 6" id="KW-0288">FMN</keyword>
<keyword evidence="1 6" id="KW-0285">Flavoprotein</keyword>
<feature type="binding site" evidence="6">
    <location>
        <position position="63"/>
    </location>
    <ligand>
        <name>FMN</name>
        <dbReference type="ChEBI" id="CHEBI:58210"/>
    </ligand>
</feature>
<dbReference type="Gene3D" id="3.20.20.30">
    <property type="entry name" value="Luciferase-like domain"/>
    <property type="match status" value="1"/>
</dbReference>
<dbReference type="InterPro" id="IPR011251">
    <property type="entry name" value="Luciferase-like_dom"/>
</dbReference>
<reference evidence="8 9" key="1">
    <citation type="submission" date="2016-10" db="EMBL/GenBank/DDBJ databases">
        <authorList>
            <person name="de Groot N.N."/>
        </authorList>
    </citation>
    <scope>NUCLEOTIDE SEQUENCE [LARGE SCALE GENOMIC DNA]</scope>
    <source>
        <strain evidence="8 9">DSM 3857</strain>
    </source>
</reference>
<dbReference type="InterPro" id="IPR051260">
    <property type="entry name" value="Diverse_substr_monoxygenases"/>
</dbReference>
<feature type="binding site" evidence="6">
    <location>
        <position position="163"/>
    </location>
    <ligand>
        <name>FMN</name>
        <dbReference type="ChEBI" id="CHEBI:58210"/>
    </ligand>
</feature>
<comment type="similarity">
    <text evidence="5">Belongs to the NtaA/SnaA/DszA monooxygenase family.</text>
</comment>
<dbReference type="InterPro" id="IPR036661">
    <property type="entry name" value="Luciferase-like_sf"/>
</dbReference>
<organism evidence="8 9">
    <name type="scientific">Gemmobacter aquatilis</name>
    <dbReference type="NCBI Taxonomy" id="933059"/>
    <lineage>
        <taxon>Bacteria</taxon>
        <taxon>Pseudomonadati</taxon>
        <taxon>Pseudomonadota</taxon>
        <taxon>Alphaproteobacteria</taxon>
        <taxon>Rhodobacterales</taxon>
        <taxon>Paracoccaceae</taxon>
        <taxon>Gemmobacter</taxon>
    </lineage>
</organism>
<dbReference type="STRING" id="933059.SAMN04488103_10132"/>
<feature type="binding site" evidence="6">
    <location>
        <position position="159"/>
    </location>
    <ligand>
        <name>FMN</name>
        <dbReference type="ChEBI" id="CHEBI:58210"/>
    </ligand>
</feature>
<dbReference type="SUPFAM" id="SSF51679">
    <property type="entry name" value="Bacterial luciferase-like"/>
    <property type="match status" value="1"/>
</dbReference>
<accession>A0A1H7Y1N9</accession>
<evidence type="ECO:0000256" key="5">
    <source>
        <dbReference type="ARBA" id="ARBA00033748"/>
    </source>
</evidence>
<feature type="domain" description="Luciferase-like" evidence="7">
    <location>
        <begin position="35"/>
        <end position="386"/>
    </location>
</feature>
<gene>
    <name evidence="8" type="ORF">SAMN04488103_10132</name>
</gene>
<evidence type="ECO:0000313" key="9">
    <source>
        <dbReference type="Proteomes" id="UP000198761"/>
    </source>
</evidence>